<comment type="caution">
    <text evidence="1">The sequence shown here is derived from an EMBL/GenBank/DDBJ whole genome shotgun (WGS) entry which is preliminary data.</text>
</comment>
<name>A0ACC2NMR0_9HYME</name>
<proteinExistence type="predicted"/>
<reference evidence="1" key="1">
    <citation type="submission" date="2023-04" db="EMBL/GenBank/DDBJ databases">
        <title>A chromosome-level genome assembly of the parasitoid wasp Eretmocerus hayati.</title>
        <authorList>
            <person name="Zhong Y."/>
            <person name="Liu S."/>
            <person name="Liu Y."/>
        </authorList>
    </citation>
    <scope>NUCLEOTIDE SEQUENCE</scope>
    <source>
        <strain evidence="1">ZJU_SS_LIU_2023</strain>
    </source>
</reference>
<dbReference type="Proteomes" id="UP001239111">
    <property type="component" value="Chromosome 3"/>
</dbReference>
<sequence length="410" mass="46318">MTAHVMCFTSSGGIPLFVRKKGDEDLIPYSKMASLNGVHMFLKSLNVELLSTDMPDTTVVWKEFRNCVTLIAIASGTTKLVIEKFLESVFSAMILFVGLKDIEQPRSVERLKRDLSSCYPVIDGLLECLDIGDKSTNKTDLIDLTSCIMCSENHLLQTGLDGYMECLDSLYGCILIHNCLAVATDSWWSLDPIERKLLLLAITTDSTSTAKDMPIFLPNKSPNLAYRLVNITLVNNIRVLSLCGPNPELSEIERLATQCWRNSTEVLRSSEQCYPRNFPLAMTLDSGILGFLLVNFRMGKFVLSRNVHHTKSHATGTHRLDTLKTFYHHAVETLLATNLDKDYKNANQSTGEFQGAVETYWCLEYHKCHALKQIDHIFCVLYTSVVPTHTMRLITQKTLKFLLSDRQVCW</sequence>
<accession>A0ACC2NMR0</accession>
<organism evidence="1 2">
    <name type="scientific">Eretmocerus hayati</name>
    <dbReference type="NCBI Taxonomy" id="131215"/>
    <lineage>
        <taxon>Eukaryota</taxon>
        <taxon>Metazoa</taxon>
        <taxon>Ecdysozoa</taxon>
        <taxon>Arthropoda</taxon>
        <taxon>Hexapoda</taxon>
        <taxon>Insecta</taxon>
        <taxon>Pterygota</taxon>
        <taxon>Neoptera</taxon>
        <taxon>Endopterygota</taxon>
        <taxon>Hymenoptera</taxon>
        <taxon>Apocrita</taxon>
        <taxon>Proctotrupomorpha</taxon>
        <taxon>Chalcidoidea</taxon>
        <taxon>Aphelinidae</taxon>
        <taxon>Aphelininae</taxon>
        <taxon>Eretmocerus</taxon>
    </lineage>
</organism>
<dbReference type="EMBL" id="CM056743">
    <property type="protein sequence ID" value="KAJ8672488.1"/>
    <property type="molecule type" value="Genomic_DNA"/>
</dbReference>
<evidence type="ECO:0000313" key="1">
    <source>
        <dbReference type="EMBL" id="KAJ8672488.1"/>
    </source>
</evidence>
<gene>
    <name evidence="1" type="ORF">QAD02_003747</name>
</gene>
<protein>
    <submittedName>
        <fullName evidence="1">Uncharacterized protein</fullName>
    </submittedName>
</protein>
<keyword evidence="2" id="KW-1185">Reference proteome</keyword>
<evidence type="ECO:0000313" key="2">
    <source>
        <dbReference type="Proteomes" id="UP001239111"/>
    </source>
</evidence>